<dbReference type="InterPro" id="IPR020937">
    <property type="entry name" value="SecA_CS"/>
</dbReference>
<evidence type="ECO:0000256" key="5">
    <source>
        <dbReference type="ARBA" id="ARBA00022840"/>
    </source>
</evidence>
<dbReference type="Gene3D" id="3.40.50.300">
    <property type="entry name" value="P-loop containing nucleotide triphosphate hydrolases"/>
    <property type="match status" value="2"/>
</dbReference>
<dbReference type="PROSITE" id="PS01312">
    <property type="entry name" value="SECA"/>
    <property type="match status" value="1"/>
</dbReference>
<keyword evidence="4 10" id="KW-0547">Nucleotide-binding</keyword>
<dbReference type="SUPFAM" id="SSF52540">
    <property type="entry name" value="P-loop containing nucleoside triphosphate hydrolases"/>
    <property type="match status" value="2"/>
</dbReference>
<dbReference type="AlphaFoldDB" id="A0A518E4L4"/>
<evidence type="ECO:0000256" key="6">
    <source>
        <dbReference type="ARBA" id="ARBA00022927"/>
    </source>
</evidence>
<evidence type="ECO:0000256" key="1">
    <source>
        <dbReference type="ARBA" id="ARBA00022448"/>
    </source>
</evidence>
<dbReference type="InterPro" id="IPR044722">
    <property type="entry name" value="SecA_SF2_C"/>
</dbReference>
<keyword evidence="6 10" id="KW-0653">Protein transport</keyword>
<keyword evidence="15" id="KW-1185">Reference proteome</keyword>
<dbReference type="PROSITE" id="PS51194">
    <property type="entry name" value="HELICASE_CTER"/>
    <property type="match status" value="1"/>
</dbReference>
<gene>
    <name evidence="10" type="primary">secA</name>
    <name evidence="14" type="ORF">Pla8534_69300</name>
</gene>
<keyword evidence="3 10" id="KW-0963">Cytoplasm</keyword>
<dbReference type="PROSITE" id="PS51196">
    <property type="entry name" value="SECA_MOTOR_DEAD"/>
    <property type="match status" value="1"/>
</dbReference>
<evidence type="ECO:0000256" key="7">
    <source>
        <dbReference type="ARBA" id="ARBA00022967"/>
    </source>
</evidence>
<dbReference type="Pfam" id="PF21090">
    <property type="entry name" value="P-loop_SecA"/>
    <property type="match status" value="2"/>
</dbReference>
<evidence type="ECO:0000256" key="10">
    <source>
        <dbReference type="HAMAP-Rule" id="MF_01382"/>
    </source>
</evidence>
<reference evidence="14 15" key="1">
    <citation type="submission" date="2019-02" db="EMBL/GenBank/DDBJ databases">
        <title>Deep-cultivation of Planctomycetes and their phenomic and genomic characterization uncovers novel biology.</title>
        <authorList>
            <person name="Wiegand S."/>
            <person name="Jogler M."/>
            <person name="Boedeker C."/>
            <person name="Pinto D."/>
            <person name="Vollmers J."/>
            <person name="Rivas-Marin E."/>
            <person name="Kohn T."/>
            <person name="Peeters S.H."/>
            <person name="Heuer A."/>
            <person name="Rast P."/>
            <person name="Oberbeckmann S."/>
            <person name="Bunk B."/>
            <person name="Jeske O."/>
            <person name="Meyerdierks A."/>
            <person name="Storesund J.E."/>
            <person name="Kallscheuer N."/>
            <person name="Luecker S."/>
            <person name="Lage O.M."/>
            <person name="Pohl T."/>
            <person name="Merkel B.J."/>
            <person name="Hornburger P."/>
            <person name="Mueller R.-W."/>
            <person name="Bruemmer F."/>
            <person name="Labrenz M."/>
            <person name="Spormann A.M."/>
            <person name="Op den Camp H."/>
            <person name="Overmann J."/>
            <person name="Amann R."/>
            <person name="Jetten M.S.M."/>
            <person name="Mascher T."/>
            <person name="Medema M.H."/>
            <person name="Devos D.P."/>
            <person name="Kaster A.-K."/>
            <person name="Ovreas L."/>
            <person name="Rohde M."/>
            <person name="Galperin M.Y."/>
            <person name="Jogler C."/>
        </authorList>
    </citation>
    <scope>NUCLEOTIDE SEQUENCE [LARGE SCALE GENOMIC DNA]</scope>
    <source>
        <strain evidence="14 15">Pla85_3_4</strain>
    </source>
</reference>
<dbReference type="InterPro" id="IPR014001">
    <property type="entry name" value="Helicase_ATP-bd"/>
</dbReference>
<dbReference type="InterPro" id="IPR027417">
    <property type="entry name" value="P-loop_NTPase"/>
</dbReference>
<evidence type="ECO:0000256" key="4">
    <source>
        <dbReference type="ARBA" id="ARBA00022741"/>
    </source>
</evidence>
<dbReference type="InterPro" id="IPR001650">
    <property type="entry name" value="Helicase_C-like"/>
</dbReference>
<comment type="subcellular location">
    <subcellularLocation>
        <location evidence="10">Cell membrane</location>
        <topology evidence="10">Peripheral membrane protein</topology>
        <orientation evidence="10">Cytoplasmic side</orientation>
    </subcellularLocation>
    <subcellularLocation>
        <location evidence="10">Cytoplasm</location>
    </subcellularLocation>
    <text evidence="10">Distribution is 50-50.</text>
</comment>
<dbReference type="InterPro" id="IPR011115">
    <property type="entry name" value="SecA_DEAD"/>
</dbReference>
<evidence type="ECO:0000259" key="11">
    <source>
        <dbReference type="PROSITE" id="PS51192"/>
    </source>
</evidence>
<dbReference type="InterPro" id="IPR000185">
    <property type="entry name" value="SecA"/>
</dbReference>
<evidence type="ECO:0000313" key="14">
    <source>
        <dbReference type="EMBL" id="QDU99019.1"/>
    </source>
</evidence>
<dbReference type="KEGG" id="lcre:Pla8534_69300"/>
<dbReference type="PANTHER" id="PTHR30612">
    <property type="entry name" value="SECA INNER MEMBRANE COMPONENT OF SEC PROTEIN SECRETION SYSTEM"/>
    <property type="match status" value="1"/>
</dbReference>
<feature type="domain" description="SecA family profile" evidence="13">
    <location>
        <begin position="5"/>
        <end position="599"/>
    </location>
</feature>
<evidence type="ECO:0000256" key="9">
    <source>
        <dbReference type="ARBA" id="ARBA00023136"/>
    </source>
</evidence>
<dbReference type="GO" id="GO:0043952">
    <property type="term" value="P:protein transport by the Sec complex"/>
    <property type="evidence" value="ECO:0007669"/>
    <property type="project" value="TreeGrafter"/>
</dbReference>
<feature type="binding site" evidence="10">
    <location>
        <position position="91"/>
    </location>
    <ligand>
        <name>ATP</name>
        <dbReference type="ChEBI" id="CHEBI:30616"/>
    </ligand>
</feature>
<evidence type="ECO:0000313" key="15">
    <source>
        <dbReference type="Proteomes" id="UP000317648"/>
    </source>
</evidence>
<keyword evidence="5 10" id="KW-0067">ATP-binding</keyword>
<evidence type="ECO:0000256" key="2">
    <source>
        <dbReference type="ARBA" id="ARBA00022475"/>
    </source>
</evidence>
<evidence type="ECO:0000256" key="8">
    <source>
        <dbReference type="ARBA" id="ARBA00023010"/>
    </source>
</evidence>
<keyword evidence="9 10" id="KW-0472">Membrane</keyword>
<dbReference type="EC" id="7.4.2.8" evidence="10"/>
<keyword evidence="7 10" id="KW-1278">Translocase</keyword>
<dbReference type="InterPro" id="IPR014018">
    <property type="entry name" value="SecA_motor_DEAD"/>
</dbReference>
<dbReference type="HAMAP" id="MF_01382">
    <property type="entry name" value="SecA"/>
    <property type="match status" value="1"/>
</dbReference>
<dbReference type="Pfam" id="PF07517">
    <property type="entry name" value="SecA_DEAD"/>
    <property type="match status" value="1"/>
</dbReference>
<dbReference type="CDD" id="cd17928">
    <property type="entry name" value="DEXDc_SecA"/>
    <property type="match status" value="1"/>
</dbReference>
<dbReference type="SUPFAM" id="SSF81767">
    <property type="entry name" value="Pre-protein crosslinking domain of SecA"/>
    <property type="match status" value="1"/>
</dbReference>
<dbReference type="GO" id="GO:0017038">
    <property type="term" value="P:protein import"/>
    <property type="evidence" value="ECO:0007669"/>
    <property type="project" value="InterPro"/>
</dbReference>
<dbReference type="RefSeq" id="WP_145058708.1">
    <property type="nucleotide sequence ID" value="NZ_CP036433.1"/>
</dbReference>
<dbReference type="GO" id="GO:0006605">
    <property type="term" value="P:protein targeting"/>
    <property type="evidence" value="ECO:0007669"/>
    <property type="project" value="UniProtKB-UniRule"/>
</dbReference>
<sequence length="637" mass="69294">MTSPWTALWRTFLPGAAPPARRHAEWIRQIRAASTALATLSDGELAVRMTSLRERVEHGQAVTEPNILLPVFALVAAAAQRVLGIDLYDSQLLGGIVLAQGSIAEMQTGEGKTFAALLPAALHALTGQGVHVMTVNPYLAERDYALLAPVHQLLGLSVGMIQAESEPGEKRAAYACDITYGPGYEFGFDYLRDQVALLSQKKPRLGDEFQQRLQGRTPDKPQLMQRGRAVAIVDEADSVMLDEATTPLVLALGGNDPAPNAETYLLARQAAGRLEADRHFVLDPAASTLQLTQAGVELLATPEFASPRRGLDRPWRVYVEQALRADHLYRADVHYILREGEVQIVDQSTGRIFTDRSWRDGLQQAVQAKENLTITVESHSIARITRQRYFQLYDHLCGMTGTAQGSERELRDVYGLDVAVIPPHRPCQRRTLPLRLFTDVAAKERAIVEEIARLHALGQPVLVGAAAIEISERLAQQLAELQVPCQLLNGKQDADEAAIIAQAGALGAVTIATNMAGRGTDISLGPGAAAAGGLHVIATEPQESARIDRQLMGRAARQGDPGSCQLFTALDDSLYRIKSVNITPPGTADAHGEFPHATSAGSVIAHTQRQLEKTLAHVRRNLYAHDDWLEKVLQELV</sequence>
<dbReference type="Pfam" id="PF01043">
    <property type="entry name" value="SecA_PP_bind"/>
    <property type="match status" value="1"/>
</dbReference>
<organism evidence="14 15">
    <name type="scientific">Lignipirellula cremea</name>
    <dbReference type="NCBI Taxonomy" id="2528010"/>
    <lineage>
        <taxon>Bacteria</taxon>
        <taxon>Pseudomonadati</taxon>
        <taxon>Planctomycetota</taxon>
        <taxon>Planctomycetia</taxon>
        <taxon>Pirellulales</taxon>
        <taxon>Pirellulaceae</taxon>
        <taxon>Lignipirellula</taxon>
    </lineage>
</organism>
<comment type="function">
    <text evidence="10">Part of the Sec protein translocase complex. Interacts with the SecYEG preprotein conducting channel. Has a central role in coupling the hydrolysis of ATP to the transfer of proteins into and across the cell membrane, serving as an ATP-driven molecular motor driving the stepwise translocation of polypeptide chains across the membrane.</text>
</comment>
<dbReference type="SMART" id="SM00957">
    <property type="entry name" value="SecA_DEAD"/>
    <property type="match status" value="1"/>
</dbReference>
<keyword evidence="2 10" id="KW-1003">Cell membrane</keyword>
<evidence type="ECO:0000259" key="12">
    <source>
        <dbReference type="PROSITE" id="PS51194"/>
    </source>
</evidence>
<keyword evidence="8 10" id="KW-0811">Translocation</keyword>
<comment type="subunit">
    <text evidence="10">Monomer and homodimer. Part of the essential Sec protein translocation apparatus which comprises SecA, SecYEG and auxiliary proteins SecDF. Other proteins may also be involved.</text>
</comment>
<dbReference type="FunFam" id="3.40.50.300:FF:000429">
    <property type="entry name" value="Preprotein translocase subunit SecA"/>
    <property type="match status" value="1"/>
</dbReference>
<dbReference type="GO" id="GO:0005886">
    <property type="term" value="C:plasma membrane"/>
    <property type="evidence" value="ECO:0007669"/>
    <property type="project" value="UniProtKB-SubCell"/>
</dbReference>
<dbReference type="Proteomes" id="UP000317648">
    <property type="component" value="Chromosome"/>
</dbReference>
<dbReference type="EMBL" id="CP036433">
    <property type="protein sequence ID" value="QDU99019.1"/>
    <property type="molecule type" value="Genomic_DNA"/>
</dbReference>
<dbReference type="PANTHER" id="PTHR30612:SF0">
    <property type="entry name" value="CHLOROPLAST PROTEIN-TRANSPORTING ATPASE"/>
    <property type="match status" value="1"/>
</dbReference>
<protein>
    <recommendedName>
        <fullName evidence="10">Protein translocase subunit SecA</fullName>
        <ecNumber evidence="10">7.4.2.8</ecNumber>
    </recommendedName>
</protein>
<accession>A0A518E4L4</accession>
<comment type="similarity">
    <text evidence="10">Belongs to the SecA family.</text>
</comment>
<feature type="domain" description="Helicase ATP-binding" evidence="11">
    <location>
        <begin position="93"/>
        <end position="274"/>
    </location>
</feature>
<dbReference type="CDD" id="cd18803">
    <property type="entry name" value="SF2_C_secA"/>
    <property type="match status" value="1"/>
</dbReference>
<dbReference type="GO" id="GO:0031522">
    <property type="term" value="C:cell envelope Sec protein transport complex"/>
    <property type="evidence" value="ECO:0007669"/>
    <property type="project" value="TreeGrafter"/>
</dbReference>
<feature type="binding site" evidence="10">
    <location>
        <position position="521"/>
    </location>
    <ligand>
        <name>ATP</name>
        <dbReference type="ChEBI" id="CHEBI:30616"/>
    </ligand>
</feature>
<dbReference type="GO" id="GO:0008564">
    <property type="term" value="F:protein-exporting ATPase activity"/>
    <property type="evidence" value="ECO:0007669"/>
    <property type="project" value="UniProtKB-EC"/>
</dbReference>
<feature type="binding site" evidence="10">
    <location>
        <begin position="109"/>
        <end position="113"/>
    </location>
    <ligand>
        <name>ATP</name>
        <dbReference type="ChEBI" id="CHEBI:30616"/>
    </ligand>
</feature>
<feature type="domain" description="Helicase C-terminal" evidence="12">
    <location>
        <begin position="446"/>
        <end position="602"/>
    </location>
</feature>
<dbReference type="Gene3D" id="3.90.1440.10">
    <property type="entry name" value="SecA, preprotein cross-linking domain"/>
    <property type="match status" value="1"/>
</dbReference>
<evidence type="ECO:0000256" key="3">
    <source>
        <dbReference type="ARBA" id="ARBA00022490"/>
    </source>
</evidence>
<proteinExistence type="inferred from homology"/>
<dbReference type="GO" id="GO:0065002">
    <property type="term" value="P:intracellular protein transmembrane transport"/>
    <property type="evidence" value="ECO:0007669"/>
    <property type="project" value="UniProtKB-UniRule"/>
</dbReference>
<dbReference type="SMART" id="SM00958">
    <property type="entry name" value="SecA_PP_bind"/>
    <property type="match status" value="1"/>
</dbReference>
<dbReference type="OrthoDB" id="2486044at2"/>
<dbReference type="InterPro" id="IPR036670">
    <property type="entry name" value="SecA_X-link_sf"/>
</dbReference>
<dbReference type="PRINTS" id="PR00906">
    <property type="entry name" value="SECA"/>
</dbReference>
<dbReference type="GO" id="GO:0005829">
    <property type="term" value="C:cytosol"/>
    <property type="evidence" value="ECO:0007669"/>
    <property type="project" value="TreeGrafter"/>
</dbReference>
<dbReference type="GO" id="GO:0005524">
    <property type="term" value="F:ATP binding"/>
    <property type="evidence" value="ECO:0007669"/>
    <property type="project" value="UniProtKB-UniRule"/>
</dbReference>
<keyword evidence="1 10" id="KW-0813">Transport</keyword>
<evidence type="ECO:0000259" key="13">
    <source>
        <dbReference type="PROSITE" id="PS51196"/>
    </source>
</evidence>
<dbReference type="PROSITE" id="PS51192">
    <property type="entry name" value="HELICASE_ATP_BIND_1"/>
    <property type="match status" value="1"/>
</dbReference>
<dbReference type="InterPro" id="IPR011130">
    <property type="entry name" value="SecA_preprotein_X-link_dom"/>
</dbReference>
<comment type="catalytic activity">
    <reaction evidence="10">
        <text>ATP + H2O + cellular proteinSide 1 = ADP + phosphate + cellular proteinSide 2.</text>
        <dbReference type="EC" id="7.4.2.8"/>
    </reaction>
</comment>
<name>A0A518E4L4_9BACT</name>